<evidence type="ECO:0000256" key="1">
    <source>
        <dbReference type="SAM" id="MobiDB-lite"/>
    </source>
</evidence>
<feature type="compositionally biased region" description="Basic and acidic residues" evidence="1">
    <location>
        <begin position="59"/>
        <end position="69"/>
    </location>
</feature>
<proteinExistence type="predicted"/>
<accession>A0A6A5EXY0</accession>
<sequence length="69" mass="7482">MIQPGESRVPVSQGGPDLWLAADRPLSTPRAEEDHGSQRLPSPRYLNRNSSLGPASKGLRRDAVLHDPA</sequence>
<dbReference type="AlphaFoldDB" id="A0A6A5EXY0"/>
<comment type="caution">
    <text evidence="2">The sequence shown here is derived from an EMBL/GenBank/DDBJ whole genome shotgun (WGS) entry which is preliminary data.</text>
</comment>
<feature type="region of interest" description="Disordered" evidence="1">
    <location>
        <begin position="1"/>
        <end position="69"/>
    </location>
</feature>
<protein>
    <submittedName>
        <fullName evidence="2">Uncharacterized protein</fullName>
    </submittedName>
</protein>
<reference evidence="2 3" key="1">
    <citation type="submission" date="2019-06" db="EMBL/GenBank/DDBJ databases">
        <title>A chromosome-scale genome assembly of the European perch, Perca fluviatilis.</title>
        <authorList>
            <person name="Roques C."/>
            <person name="Zahm M."/>
            <person name="Cabau C."/>
            <person name="Klopp C."/>
            <person name="Bouchez O."/>
            <person name="Donnadieu C."/>
            <person name="Kuhl H."/>
            <person name="Gislard M."/>
            <person name="Guendouz S."/>
            <person name="Journot L."/>
            <person name="Haffray P."/>
            <person name="Bestin A."/>
            <person name="Morvezen R."/>
            <person name="Feron R."/>
            <person name="Wen M."/>
            <person name="Jouanno E."/>
            <person name="Herpin A."/>
            <person name="Schartl M."/>
            <person name="Postlethwait J."/>
            <person name="Schaerlinger B."/>
            <person name="Chardard D."/>
            <person name="Lecocq T."/>
            <person name="Poncet C."/>
            <person name="Jaffrelo L."/>
            <person name="Lampietro C."/>
            <person name="Guiguen Y."/>
        </authorList>
    </citation>
    <scope>NUCLEOTIDE SEQUENCE [LARGE SCALE GENOMIC DNA]</scope>
    <source>
        <tissue evidence="2">Blood</tissue>
    </source>
</reference>
<evidence type="ECO:0000313" key="3">
    <source>
        <dbReference type="Proteomes" id="UP000465112"/>
    </source>
</evidence>
<keyword evidence="3" id="KW-1185">Reference proteome</keyword>
<dbReference type="Proteomes" id="UP000465112">
    <property type="component" value="Chromosome 11"/>
</dbReference>
<dbReference type="EMBL" id="VHII01000011">
    <property type="protein sequence ID" value="KAF1383115.1"/>
    <property type="molecule type" value="Genomic_DNA"/>
</dbReference>
<evidence type="ECO:0000313" key="2">
    <source>
        <dbReference type="EMBL" id="KAF1383115.1"/>
    </source>
</evidence>
<organism evidence="2 3">
    <name type="scientific">Perca fluviatilis</name>
    <name type="common">European perch</name>
    <dbReference type="NCBI Taxonomy" id="8168"/>
    <lineage>
        <taxon>Eukaryota</taxon>
        <taxon>Metazoa</taxon>
        <taxon>Chordata</taxon>
        <taxon>Craniata</taxon>
        <taxon>Vertebrata</taxon>
        <taxon>Euteleostomi</taxon>
        <taxon>Actinopterygii</taxon>
        <taxon>Neopterygii</taxon>
        <taxon>Teleostei</taxon>
        <taxon>Neoteleostei</taxon>
        <taxon>Acanthomorphata</taxon>
        <taxon>Eupercaria</taxon>
        <taxon>Perciformes</taxon>
        <taxon>Percoidei</taxon>
        <taxon>Percidae</taxon>
        <taxon>Percinae</taxon>
        <taxon>Perca</taxon>
    </lineage>
</organism>
<gene>
    <name evidence="2" type="ORF">PFLUV_G00127950</name>
</gene>
<name>A0A6A5EXY0_PERFL</name>